<proteinExistence type="predicted"/>
<feature type="domain" description="AMP-binding enzyme C-terminal" evidence="3">
    <location>
        <begin position="445"/>
        <end position="515"/>
    </location>
</feature>
<dbReference type="GO" id="GO:0043041">
    <property type="term" value="P:amino acid activation for nonribosomal peptide biosynthetic process"/>
    <property type="evidence" value="ECO:0007669"/>
    <property type="project" value="TreeGrafter"/>
</dbReference>
<dbReference type="InterPro" id="IPR020845">
    <property type="entry name" value="AMP-binding_CS"/>
</dbReference>
<dbReference type="InterPro" id="IPR042099">
    <property type="entry name" value="ANL_N_sf"/>
</dbReference>
<evidence type="ECO:0000313" key="4">
    <source>
        <dbReference type="EMBL" id="MBL1082324.1"/>
    </source>
</evidence>
<reference evidence="4" key="1">
    <citation type="submission" date="2021-01" db="EMBL/GenBank/DDBJ databases">
        <title>WGS of actinomycetes isolated from Thailand.</title>
        <authorList>
            <person name="Thawai C."/>
        </authorList>
    </citation>
    <scope>NUCLEOTIDE SEQUENCE</scope>
    <source>
        <strain evidence="4">RCU-197</strain>
    </source>
</reference>
<dbReference type="Pfam" id="PF13193">
    <property type="entry name" value="AMP-binding_C"/>
    <property type="match status" value="1"/>
</dbReference>
<dbReference type="SUPFAM" id="SSF56801">
    <property type="entry name" value="Acetyl-CoA synthetase-like"/>
    <property type="match status" value="1"/>
</dbReference>
<dbReference type="PANTHER" id="PTHR45527:SF1">
    <property type="entry name" value="FATTY ACID SYNTHASE"/>
    <property type="match status" value="1"/>
</dbReference>
<feature type="region of interest" description="Disordered" evidence="1">
    <location>
        <begin position="1"/>
        <end position="21"/>
    </location>
</feature>
<comment type="caution">
    <text evidence="4">The sequence shown here is derived from an EMBL/GenBank/DDBJ whole genome shotgun (WGS) entry which is preliminary data.</text>
</comment>
<evidence type="ECO:0000259" key="2">
    <source>
        <dbReference type="Pfam" id="PF00501"/>
    </source>
</evidence>
<feature type="domain" description="AMP-dependent synthetase/ligase" evidence="2">
    <location>
        <begin position="36"/>
        <end position="386"/>
    </location>
</feature>
<dbReference type="Pfam" id="PF00501">
    <property type="entry name" value="AMP-binding"/>
    <property type="match status" value="1"/>
</dbReference>
<dbReference type="InterPro" id="IPR010071">
    <property type="entry name" value="AA_adenyl_dom"/>
</dbReference>
<dbReference type="NCBIfam" id="TIGR01733">
    <property type="entry name" value="AA-adenyl-dom"/>
    <property type="match status" value="1"/>
</dbReference>
<dbReference type="InterPro" id="IPR045851">
    <property type="entry name" value="AMP-bd_C_sf"/>
</dbReference>
<dbReference type="Proteomes" id="UP000661858">
    <property type="component" value="Unassembled WGS sequence"/>
</dbReference>
<dbReference type="GO" id="GO:0044550">
    <property type="term" value="P:secondary metabolite biosynthetic process"/>
    <property type="evidence" value="ECO:0007669"/>
    <property type="project" value="TreeGrafter"/>
</dbReference>
<dbReference type="PANTHER" id="PTHR45527">
    <property type="entry name" value="NONRIBOSOMAL PEPTIDE SYNTHETASE"/>
    <property type="match status" value="1"/>
</dbReference>
<dbReference type="CDD" id="cd05930">
    <property type="entry name" value="A_NRPS"/>
    <property type="match status" value="1"/>
</dbReference>
<dbReference type="InterPro" id="IPR025110">
    <property type="entry name" value="AMP-bd_C"/>
</dbReference>
<dbReference type="PROSITE" id="PS00455">
    <property type="entry name" value="AMP_BINDING"/>
    <property type="match status" value="1"/>
</dbReference>
<feature type="compositionally biased region" description="Basic and acidic residues" evidence="1">
    <location>
        <begin position="1"/>
        <end position="10"/>
    </location>
</feature>
<dbReference type="Gene3D" id="3.30.300.30">
    <property type="match status" value="1"/>
</dbReference>
<dbReference type="GO" id="GO:0031177">
    <property type="term" value="F:phosphopantetheine binding"/>
    <property type="evidence" value="ECO:0007669"/>
    <property type="project" value="TreeGrafter"/>
</dbReference>
<dbReference type="AlphaFoldDB" id="A0A937EHS0"/>
<evidence type="ECO:0000313" key="5">
    <source>
        <dbReference type="Proteomes" id="UP000661858"/>
    </source>
</evidence>
<dbReference type="Gene3D" id="3.40.50.12780">
    <property type="entry name" value="N-terminal domain of ligase-like"/>
    <property type="match status" value="1"/>
</dbReference>
<organism evidence="4 5">
    <name type="scientific">Streptomyces actinomycinicus</name>
    <dbReference type="NCBI Taxonomy" id="1695166"/>
    <lineage>
        <taxon>Bacteria</taxon>
        <taxon>Bacillati</taxon>
        <taxon>Actinomycetota</taxon>
        <taxon>Actinomycetes</taxon>
        <taxon>Kitasatosporales</taxon>
        <taxon>Streptomycetaceae</taxon>
        <taxon>Streptomyces</taxon>
    </lineage>
</organism>
<dbReference type="GO" id="GO:0005737">
    <property type="term" value="C:cytoplasm"/>
    <property type="evidence" value="ECO:0007669"/>
    <property type="project" value="TreeGrafter"/>
</dbReference>
<dbReference type="InterPro" id="IPR000873">
    <property type="entry name" value="AMP-dep_synth/lig_dom"/>
</dbReference>
<evidence type="ECO:0000259" key="3">
    <source>
        <dbReference type="Pfam" id="PF13193"/>
    </source>
</evidence>
<dbReference type="RefSeq" id="WP_201834141.1">
    <property type="nucleotide sequence ID" value="NZ_JAERRK010000004.1"/>
</dbReference>
<protein>
    <submittedName>
        <fullName evidence="4">Amino acid adenylation domain-containing protein</fullName>
    </submittedName>
</protein>
<name>A0A937EHS0_9ACTN</name>
<evidence type="ECO:0000256" key="1">
    <source>
        <dbReference type="SAM" id="MobiDB-lite"/>
    </source>
</evidence>
<accession>A0A937EHS0</accession>
<sequence length="540" mass="58144">MSGPIDHRDPPDEDPAAHRGPVVDIGAATVLDLVDRETAARPDAWAVREQGRPPVSYAELDRLADTVAAHLAGEFGIGHGDTVLIAARAGVDFTAVVLGTLRAGAAYLPVDMTYPRERIEQILGSSSARLTVLDEGVPGPAAERPDTATTTLTRLLAEYPDPPPPRPRLGPGDAAYVIFSSGSTGAPKGIVQTHRCLANLAAWQADGSGLGRGRRVLQCAPLTFDVSVQEIFYTLASGGCLYVPDPEVRRDPRDLIAFIIDEQVEVVDFPQSLIDILMSLPTTLAHAPALRHVISAGETVRVTPALEELLTSRPEITLHNHYGPAENHMVTSHSMSVERGNLEPRPPVGSLVWNTYIRILDEDQVPVPDGEVGEVYIGGVGVARGYTDPELTRTVFVADPFRPGARLYRTRDRGVWRADGTLQLLGRIDDLIKIRGNAVEPREPESRLTGLPGVKDAAVFGVARADGGTDLHAALTGDPPPPQELRRALLAALPDYMVPVRWWVTDELPYSANGKLDRRALPGPGARQLAVVPHQSNVSR</sequence>
<dbReference type="EMBL" id="JAERRK010000004">
    <property type="protein sequence ID" value="MBL1082324.1"/>
    <property type="molecule type" value="Genomic_DNA"/>
</dbReference>
<keyword evidence="5" id="KW-1185">Reference proteome</keyword>
<gene>
    <name evidence="4" type="ORF">JK359_10065</name>
</gene>